<feature type="compositionally biased region" description="Polar residues" evidence="3">
    <location>
        <begin position="1"/>
        <end position="12"/>
    </location>
</feature>
<feature type="region of interest" description="Disordered" evidence="3">
    <location>
        <begin position="1"/>
        <end position="22"/>
    </location>
</feature>
<evidence type="ECO:0000313" key="6">
    <source>
        <dbReference type="Proteomes" id="UP001240447"/>
    </source>
</evidence>
<organism evidence="5 6">
    <name type="scientific">Nocardioides massiliensis</name>
    <dbReference type="NCBI Taxonomy" id="1325935"/>
    <lineage>
        <taxon>Bacteria</taxon>
        <taxon>Bacillati</taxon>
        <taxon>Actinomycetota</taxon>
        <taxon>Actinomycetes</taxon>
        <taxon>Propionibacteriales</taxon>
        <taxon>Nocardioidaceae</taxon>
        <taxon>Nocardioides</taxon>
    </lineage>
</organism>
<gene>
    <name evidence="5" type="ORF">J2S59_002608</name>
</gene>
<keyword evidence="6" id="KW-1185">Reference proteome</keyword>
<keyword evidence="5" id="KW-0548">Nucleotidyltransferase</keyword>
<keyword evidence="1" id="KW-0547">Nucleotide-binding</keyword>
<keyword evidence="5" id="KW-0808">Transferase</keyword>
<dbReference type="PROSITE" id="PS51084">
    <property type="entry name" value="HIT_2"/>
    <property type="match status" value="1"/>
</dbReference>
<dbReference type="InterPro" id="IPR039383">
    <property type="entry name" value="FHIT"/>
</dbReference>
<dbReference type="InterPro" id="IPR052908">
    <property type="entry name" value="AP-4-A_phosphorylase"/>
</dbReference>
<dbReference type="Pfam" id="PF01230">
    <property type="entry name" value="HIT"/>
    <property type="match status" value="1"/>
</dbReference>
<protein>
    <submittedName>
        <fullName evidence="5">ATP adenylyltransferase</fullName>
        <ecNumber evidence="5">2.7.7.53</ecNumber>
    </submittedName>
</protein>
<reference evidence="5 6" key="1">
    <citation type="submission" date="2023-07" db="EMBL/GenBank/DDBJ databases">
        <title>Sequencing the genomes of 1000 actinobacteria strains.</title>
        <authorList>
            <person name="Klenk H.-P."/>
        </authorList>
    </citation>
    <scope>NUCLEOTIDE SEQUENCE [LARGE SCALE GENOMIC DNA]</scope>
    <source>
        <strain evidence="5 6">GD13</strain>
    </source>
</reference>
<dbReference type="PANTHER" id="PTHR42997:SF1">
    <property type="entry name" value="AP-4-A PHOSPHORYLASE"/>
    <property type="match status" value="1"/>
</dbReference>
<dbReference type="InterPro" id="IPR011146">
    <property type="entry name" value="HIT-like"/>
</dbReference>
<feature type="short sequence motif" description="Histidine triad motif" evidence="2">
    <location>
        <begin position="147"/>
        <end position="151"/>
    </location>
</feature>
<dbReference type="SUPFAM" id="SSF54197">
    <property type="entry name" value="HIT-like"/>
    <property type="match status" value="1"/>
</dbReference>
<accession>A0ABT9NQU2</accession>
<dbReference type="CDD" id="cd01275">
    <property type="entry name" value="FHIT"/>
    <property type="match status" value="1"/>
</dbReference>
<comment type="caution">
    <text evidence="5">The sequence shown here is derived from an EMBL/GenBank/DDBJ whole genome shotgun (WGS) entry which is preliminary data.</text>
</comment>
<evidence type="ECO:0000313" key="5">
    <source>
        <dbReference type="EMBL" id="MDP9822799.1"/>
    </source>
</evidence>
<dbReference type="GO" id="GO:0003877">
    <property type="term" value="F:ATP:ADP adenylyltransferase activity"/>
    <property type="evidence" value="ECO:0007669"/>
    <property type="project" value="UniProtKB-EC"/>
</dbReference>
<dbReference type="RefSeq" id="WP_068117277.1">
    <property type="nucleotide sequence ID" value="NZ_CCXJ01000078.1"/>
</dbReference>
<name>A0ABT9NQU2_9ACTN</name>
<proteinExistence type="predicted"/>
<dbReference type="InterPro" id="IPR036265">
    <property type="entry name" value="HIT-like_sf"/>
</dbReference>
<sequence>MRGERQGQSQTGVGEPDGLDRLWTPHRMAYVRGDLAADPGSSPEPTEEPGCPFCRIAAATDPDGDLVVARGSSAFVVLNLYPYNPGHLMVLPYRHVADYTELDEDETREVAELTKQAIRTIRSVSNPHAFNVGINLGAAAGGSLAAHLHQHVVPRWSGDANFMTVTGNTKTLPQLLSDTQELLRSAWSRP</sequence>
<evidence type="ECO:0000259" key="4">
    <source>
        <dbReference type="PROSITE" id="PS51084"/>
    </source>
</evidence>
<dbReference type="Proteomes" id="UP001240447">
    <property type="component" value="Unassembled WGS sequence"/>
</dbReference>
<evidence type="ECO:0000256" key="2">
    <source>
        <dbReference type="PROSITE-ProRule" id="PRU00464"/>
    </source>
</evidence>
<evidence type="ECO:0000256" key="1">
    <source>
        <dbReference type="ARBA" id="ARBA00022741"/>
    </source>
</evidence>
<dbReference type="PANTHER" id="PTHR42997">
    <property type="entry name" value="HIT FAMILY HYDROLASE"/>
    <property type="match status" value="1"/>
</dbReference>
<dbReference type="EC" id="2.7.7.53" evidence="5"/>
<evidence type="ECO:0000256" key="3">
    <source>
        <dbReference type="SAM" id="MobiDB-lite"/>
    </source>
</evidence>
<feature type="domain" description="HIT" evidence="4">
    <location>
        <begin position="52"/>
        <end position="162"/>
    </location>
</feature>
<dbReference type="EMBL" id="JAUSQM010000001">
    <property type="protein sequence ID" value="MDP9822799.1"/>
    <property type="molecule type" value="Genomic_DNA"/>
</dbReference>
<dbReference type="Gene3D" id="3.30.428.10">
    <property type="entry name" value="HIT-like"/>
    <property type="match status" value="1"/>
</dbReference>